<evidence type="ECO:0000256" key="3">
    <source>
        <dbReference type="ARBA" id="ARBA00022833"/>
    </source>
</evidence>
<keyword evidence="5" id="KW-1185">Reference proteome</keyword>
<dbReference type="Proteomes" id="UP000821866">
    <property type="component" value="Unassembled WGS sequence"/>
</dbReference>
<dbReference type="OrthoDB" id="1737200at2759"/>
<gene>
    <name evidence="4" type="ORF">HPB51_026882</name>
</gene>
<dbReference type="AlphaFoldDB" id="A0A9J6D1G4"/>
<evidence type="ECO:0000256" key="1">
    <source>
        <dbReference type="ARBA" id="ARBA00022723"/>
    </source>
</evidence>
<accession>A0A9J6D1G4</accession>
<dbReference type="VEuPathDB" id="VectorBase:LOC119183427"/>
<evidence type="ECO:0000313" key="5">
    <source>
        <dbReference type="Proteomes" id="UP000821866"/>
    </source>
</evidence>
<proteinExistence type="predicted"/>
<protein>
    <submittedName>
        <fullName evidence="4">Uncharacterized protein</fullName>
    </submittedName>
</protein>
<organism evidence="4 5">
    <name type="scientific">Rhipicephalus microplus</name>
    <name type="common">Cattle tick</name>
    <name type="synonym">Boophilus microplus</name>
    <dbReference type="NCBI Taxonomy" id="6941"/>
    <lineage>
        <taxon>Eukaryota</taxon>
        <taxon>Metazoa</taxon>
        <taxon>Ecdysozoa</taxon>
        <taxon>Arthropoda</taxon>
        <taxon>Chelicerata</taxon>
        <taxon>Arachnida</taxon>
        <taxon>Acari</taxon>
        <taxon>Parasitiformes</taxon>
        <taxon>Ixodida</taxon>
        <taxon>Ixodoidea</taxon>
        <taxon>Ixodidae</taxon>
        <taxon>Rhipicephalinae</taxon>
        <taxon>Rhipicephalus</taxon>
        <taxon>Boophilus</taxon>
    </lineage>
</organism>
<keyword evidence="3" id="KW-0862">Zinc</keyword>
<keyword evidence="1" id="KW-0479">Metal-binding</keyword>
<evidence type="ECO:0000256" key="2">
    <source>
        <dbReference type="ARBA" id="ARBA00022771"/>
    </source>
</evidence>
<reference evidence="4" key="2">
    <citation type="submission" date="2021-09" db="EMBL/GenBank/DDBJ databases">
        <authorList>
            <person name="Jia N."/>
            <person name="Wang J."/>
            <person name="Shi W."/>
            <person name="Du L."/>
            <person name="Sun Y."/>
            <person name="Zhan W."/>
            <person name="Jiang J."/>
            <person name="Wang Q."/>
            <person name="Zhang B."/>
            <person name="Ji P."/>
            <person name="Sakyi L.B."/>
            <person name="Cui X."/>
            <person name="Yuan T."/>
            <person name="Jiang B."/>
            <person name="Yang W."/>
            <person name="Lam T.T.-Y."/>
            <person name="Chang Q."/>
            <person name="Ding S."/>
            <person name="Wang X."/>
            <person name="Zhu J."/>
            <person name="Ruan X."/>
            <person name="Zhao L."/>
            <person name="Wei J."/>
            <person name="Que T."/>
            <person name="Du C."/>
            <person name="Cheng J."/>
            <person name="Dai P."/>
            <person name="Han X."/>
            <person name="Huang E."/>
            <person name="Gao Y."/>
            <person name="Liu J."/>
            <person name="Shao H."/>
            <person name="Ye R."/>
            <person name="Li L."/>
            <person name="Wei W."/>
            <person name="Wang X."/>
            <person name="Wang C."/>
            <person name="Huo Q."/>
            <person name="Li W."/>
            <person name="Guo W."/>
            <person name="Chen H."/>
            <person name="Chen S."/>
            <person name="Zhou L."/>
            <person name="Zhou L."/>
            <person name="Ni X."/>
            <person name="Tian J."/>
            <person name="Zhou Y."/>
            <person name="Sheng Y."/>
            <person name="Liu T."/>
            <person name="Pan Y."/>
            <person name="Xia L."/>
            <person name="Li J."/>
            <person name="Zhao F."/>
            <person name="Cao W."/>
        </authorList>
    </citation>
    <scope>NUCLEOTIDE SEQUENCE</scope>
    <source>
        <strain evidence="4">Rmic-2018</strain>
        <tissue evidence="4">Larvae</tissue>
    </source>
</reference>
<keyword evidence="2" id="KW-0863">Zinc-finger</keyword>
<dbReference type="PROSITE" id="PS00518">
    <property type="entry name" value="ZF_RING_1"/>
    <property type="match status" value="1"/>
</dbReference>
<dbReference type="InterPro" id="IPR017907">
    <property type="entry name" value="Znf_RING_CS"/>
</dbReference>
<name>A0A9J6D1G4_RHIMP</name>
<dbReference type="GO" id="GO:0008270">
    <property type="term" value="F:zinc ion binding"/>
    <property type="evidence" value="ECO:0007669"/>
    <property type="project" value="UniProtKB-KW"/>
</dbReference>
<reference evidence="4" key="1">
    <citation type="journal article" date="2020" name="Cell">
        <title>Large-Scale Comparative Analyses of Tick Genomes Elucidate Their Genetic Diversity and Vector Capacities.</title>
        <authorList>
            <consortium name="Tick Genome and Microbiome Consortium (TIGMIC)"/>
            <person name="Jia N."/>
            <person name="Wang J."/>
            <person name="Shi W."/>
            <person name="Du L."/>
            <person name="Sun Y."/>
            <person name="Zhan W."/>
            <person name="Jiang J.F."/>
            <person name="Wang Q."/>
            <person name="Zhang B."/>
            <person name="Ji P."/>
            <person name="Bell-Sakyi L."/>
            <person name="Cui X.M."/>
            <person name="Yuan T.T."/>
            <person name="Jiang B.G."/>
            <person name="Yang W.F."/>
            <person name="Lam T.T."/>
            <person name="Chang Q.C."/>
            <person name="Ding S.J."/>
            <person name="Wang X.J."/>
            <person name="Zhu J.G."/>
            <person name="Ruan X.D."/>
            <person name="Zhao L."/>
            <person name="Wei J.T."/>
            <person name="Ye R.Z."/>
            <person name="Que T.C."/>
            <person name="Du C.H."/>
            <person name="Zhou Y.H."/>
            <person name="Cheng J.X."/>
            <person name="Dai P.F."/>
            <person name="Guo W.B."/>
            <person name="Han X.H."/>
            <person name="Huang E.J."/>
            <person name="Li L.F."/>
            <person name="Wei W."/>
            <person name="Gao Y.C."/>
            <person name="Liu J.Z."/>
            <person name="Shao H.Z."/>
            <person name="Wang X."/>
            <person name="Wang C.C."/>
            <person name="Yang T.C."/>
            <person name="Huo Q.B."/>
            <person name="Li W."/>
            <person name="Chen H.Y."/>
            <person name="Chen S.E."/>
            <person name="Zhou L.G."/>
            <person name="Ni X.B."/>
            <person name="Tian J.H."/>
            <person name="Sheng Y."/>
            <person name="Liu T."/>
            <person name="Pan Y.S."/>
            <person name="Xia L.Y."/>
            <person name="Li J."/>
            <person name="Zhao F."/>
            <person name="Cao W.C."/>
        </authorList>
    </citation>
    <scope>NUCLEOTIDE SEQUENCE</scope>
    <source>
        <strain evidence="4">Rmic-2018</strain>
    </source>
</reference>
<sequence length="229" mass="25532">MADSGGRFVYRVCGFGSLVDCKMVEFLREPDALFVCSWCSIVTENKMKLLSCGHIICEECACQISVEKCLVDGKTVSRTIEVKWQPYGTYKRGIASEKVRCVNAMLGCEYEEELDQLDHHLRYECTFHIVACARCRSGVPYKSLITHFPTCKIESQASSSSSAAKYLLEDFVNARKELDHALESTDSDGVHCELRKAVTSASKMFARLQAQLAMVRTSLLDGTLAPESL</sequence>
<dbReference type="OMA" id="CSIVTEN"/>
<dbReference type="EMBL" id="JABSTU010002027">
    <property type="protein sequence ID" value="KAH7985049.1"/>
    <property type="molecule type" value="Genomic_DNA"/>
</dbReference>
<dbReference type="Gene3D" id="3.30.40.10">
    <property type="entry name" value="Zinc/RING finger domain, C3HC4 (zinc finger)"/>
    <property type="match status" value="1"/>
</dbReference>
<evidence type="ECO:0000313" key="4">
    <source>
        <dbReference type="EMBL" id="KAH7985049.1"/>
    </source>
</evidence>
<dbReference type="SUPFAM" id="SSF49599">
    <property type="entry name" value="TRAF domain-like"/>
    <property type="match status" value="1"/>
</dbReference>
<dbReference type="InterPro" id="IPR013083">
    <property type="entry name" value="Znf_RING/FYVE/PHD"/>
</dbReference>
<comment type="caution">
    <text evidence="4">The sequence shown here is derived from an EMBL/GenBank/DDBJ whole genome shotgun (WGS) entry which is preliminary data.</text>
</comment>